<reference evidence="4" key="3">
    <citation type="submission" date="2025-04" db="UniProtKB">
        <authorList>
            <consortium name="RefSeq"/>
        </authorList>
    </citation>
    <scope>IDENTIFICATION</scope>
    <source>
        <strain evidence="4">CBS 781.70</strain>
    </source>
</reference>
<feature type="region of interest" description="Disordered" evidence="1">
    <location>
        <begin position="364"/>
        <end position="386"/>
    </location>
</feature>
<feature type="compositionally biased region" description="Low complexity" evidence="1">
    <location>
        <begin position="470"/>
        <end position="479"/>
    </location>
</feature>
<feature type="region of interest" description="Disordered" evidence="1">
    <location>
        <begin position="540"/>
        <end position="575"/>
    </location>
</feature>
<evidence type="ECO:0000313" key="2">
    <source>
        <dbReference type="EMBL" id="KAF1812553.1"/>
    </source>
</evidence>
<evidence type="ECO:0000256" key="1">
    <source>
        <dbReference type="SAM" id="MobiDB-lite"/>
    </source>
</evidence>
<feature type="region of interest" description="Disordered" evidence="1">
    <location>
        <begin position="470"/>
        <end position="489"/>
    </location>
</feature>
<dbReference type="GeneID" id="54420018"/>
<reference evidence="2 4" key="1">
    <citation type="submission" date="2020-01" db="EMBL/GenBank/DDBJ databases">
        <authorList>
            <consortium name="DOE Joint Genome Institute"/>
            <person name="Haridas S."/>
            <person name="Albert R."/>
            <person name="Binder M."/>
            <person name="Bloem J."/>
            <person name="Labutti K."/>
            <person name="Salamov A."/>
            <person name="Andreopoulos B."/>
            <person name="Baker S.E."/>
            <person name="Barry K."/>
            <person name="Bills G."/>
            <person name="Bluhm B.H."/>
            <person name="Cannon C."/>
            <person name="Castanera R."/>
            <person name="Culley D.E."/>
            <person name="Daum C."/>
            <person name="Ezra D."/>
            <person name="Gonzalez J.B."/>
            <person name="Henrissat B."/>
            <person name="Kuo A."/>
            <person name="Liang C."/>
            <person name="Lipzen A."/>
            <person name="Lutzoni F."/>
            <person name="Magnuson J."/>
            <person name="Mondo S."/>
            <person name="Nolan M."/>
            <person name="Ohm R."/>
            <person name="Pangilinan J."/>
            <person name="Park H.-J."/>
            <person name="Ramirez L."/>
            <person name="Alfaro M."/>
            <person name="Sun H."/>
            <person name="Tritt A."/>
            <person name="Yoshinaga Y."/>
            <person name="Zwiers L.-H."/>
            <person name="Turgeon B.G."/>
            <person name="Goodwin S.B."/>
            <person name="Spatafora J.W."/>
            <person name="Crous P.W."/>
            <person name="Grigoriev I.V."/>
        </authorList>
    </citation>
    <scope>NUCLEOTIDE SEQUENCE</scope>
    <source>
        <strain evidence="2 4">CBS 781.70</strain>
    </source>
</reference>
<feature type="region of interest" description="Disordered" evidence="1">
    <location>
        <begin position="1"/>
        <end position="41"/>
    </location>
</feature>
<dbReference type="EMBL" id="ML975157">
    <property type="protein sequence ID" value="KAF1812553.1"/>
    <property type="molecule type" value="Genomic_DNA"/>
</dbReference>
<sequence>MLSNLSLNSPSYSHGNRPTLPPPSPAGSEMNTPPRRVRTLAHDLPAIHVPHHAMGPPPAPSARFAARYSTYDGAFDDPSEPPPGPLSPDPKRRRYNTQYDVRRDRQSVYVRGDVGIRTPYPFPQSSRTTAGPGPMHLHTTSSPGLGLNGRRESLPPPLTIVNRGSVAGPAHSMVRTAPLTGLDAESLTLPPLQTSAFTSSNATHGKVPPSNDRPPPDQVRNNMHFLNRIKMLHYITPSAPFPDHASIKPASSVFSPPLQPEGVALENNSLRSTATKPFRGALVAIEGDDIEAVAALTRWLETFLSSDGDFEVRAAEGTVMAARRGSTTADGQKSGASLAEYITLVQNWHSKVNEMVTWVNRTVPDITDEGSGDAPGQRGQQRHDSGQGVVEIGNETTERDTAQQPPHETKPPIPVLLLPTYQLAASDHFATRVPIRDSYAAPDHWQWMASLWRGVPSADITVYIKDLPRGAASSPPGSSSGVGGAAGGLTPGIGVEVKEEMRTVVLKREAGKDVEEKWLRRVGFEVGEWMRGMRVASEEEKRGMKGLDQGKTGVGGCGGDSEHGSELVSNQEGWLREVRGRMEEVGTQRG</sequence>
<dbReference type="OrthoDB" id="6247875at2759"/>
<organism evidence="2">
    <name type="scientific">Eremomyces bilateralis CBS 781.70</name>
    <dbReference type="NCBI Taxonomy" id="1392243"/>
    <lineage>
        <taxon>Eukaryota</taxon>
        <taxon>Fungi</taxon>
        <taxon>Dikarya</taxon>
        <taxon>Ascomycota</taxon>
        <taxon>Pezizomycotina</taxon>
        <taxon>Dothideomycetes</taxon>
        <taxon>Dothideomycetes incertae sedis</taxon>
        <taxon>Eremomycetales</taxon>
        <taxon>Eremomycetaceae</taxon>
        <taxon>Eremomyces</taxon>
    </lineage>
</organism>
<dbReference type="RefSeq" id="XP_033534184.1">
    <property type="nucleotide sequence ID" value="XM_033679448.1"/>
</dbReference>
<feature type="region of interest" description="Disordered" evidence="1">
    <location>
        <begin position="114"/>
        <end position="152"/>
    </location>
</feature>
<proteinExistence type="predicted"/>
<dbReference type="AlphaFoldDB" id="A0A6G1G3C7"/>
<accession>A0A6G1G3C7</accession>
<evidence type="ECO:0000313" key="3">
    <source>
        <dbReference type="Proteomes" id="UP000504638"/>
    </source>
</evidence>
<gene>
    <name evidence="2 4" type="ORF">P152DRAFT_458387</name>
</gene>
<reference evidence="4" key="2">
    <citation type="submission" date="2020-04" db="EMBL/GenBank/DDBJ databases">
        <authorList>
            <consortium name="NCBI Genome Project"/>
        </authorList>
    </citation>
    <scope>NUCLEOTIDE SEQUENCE</scope>
    <source>
        <strain evidence="4">CBS 781.70</strain>
    </source>
</reference>
<protein>
    <submittedName>
        <fullName evidence="2 4">Uncharacterized protein</fullName>
    </submittedName>
</protein>
<evidence type="ECO:0000313" key="4">
    <source>
        <dbReference type="RefSeq" id="XP_033534184.1"/>
    </source>
</evidence>
<feature type="region of interest" description="Disordered" evidence="1">
    <location>
        <begin position="71"/>
        <end position="100"/>
    </location>
</feature>
<feature type="region of interest" description="Disordered" evidence="1">
    <location>
        <begin position="195"/>
        <end position="217"/>
    </location>
</feature>
<name>A0A6G1G3C7_9PEZI</name>
<feature type="compositionally biased region" description="Gly residues" evidence="1">
    <location>
        <begin position="480"/>
        <end position="489"/>
    </location>
</feature>
<dbReference type="Proteomes" id="UP000504638">
    <property type="component" value="Unplaced"/>
</dbReference>
<keyword evidence="3" id="KW-1185">Reference proteome</keyword>